<sequence>MIKQTEPPTRIDPRFAVRRDAERLARREQGHRSFWRSLGVIGMVGWPIAMGSVGGSLLGRFLDARYDTGIRFTLILMSVGVAAGTFVAWRSVVQKHD</sequence>
<evidence type="ECO:0000313" key="2">
    <source>
        <dbReference type="EMBL" id="MCM2372546.1"/>
    </source>
</evidence>
<organism evidence="2 3">
    <name type="scientific">Aporhodopirellula aestuarii</name>
    <dbReference type="NCBI Taxonomy" id="2950107"/>
    <lineage>
        <taxon>Bacteria</taxon>
        <taxon>Pseudomonadati</taxon>
        <taxon>Planctomycetota</taxon>
        <taxon>Planctomycetia</taxon>
        <taxon>Pirellulales</taxon>
        <taxon>Pirellulaceae</taxon>
        <taxon>Aporhodopirellula</taxon>
    </lineage>
</organism>
<protein>
    <submittedName>
        <fullName evidence="2">AtpZ/AtpI family protein</fullName>
    </submittedName>
</protein>
<reference evidence="2 3" key="1">
    <citation type="journal article" date="2022" name="Syst. Appl. Microbiol.">
        <title>Rhodopirellula aestuarii sp. nov., a novel member of the genus Rhodopirellula isolated from brackish sediments collected in the Tagus River estuary, Portugal.</title>
        <authorList>
            <person name="Vitorino I.R."/>
            <person name="Klimek D."/>
            <person name="Calusinska M."/>
            <person name="Lobo-da-Cunha A."/>
            <person name="Vasconcelos V."/>
            <person name="Lage O.M."/>
        </authorList>
    </citation>
    <scope>NUCLEOTIDE SEQUENCE [LARGE SCALE GENOMIC DNA]</scope>
    <source>
        <strain evidence="2 3">ICT_H3.1</strain>
    </source>
</reference>
<dbReference type="InterPro" id="IPR011744">
    <property type="entry name" value="ATPase_gene1"/>
</dbReference>
<evidence type="ECO:0000256" key="1">
    <source>
        <dbReference type="SAM" id="Phobius"/>
    </source>
</evidence>
<dbReference type="EMBL" id="JAMQBK010000047">
    <property type="protein sequence ID" value="MCM2372546.1"/>
    <property type="molecule type" value="Genomic_DNA"/>
</dbReference>
<feature type="transmembrane region" description="Helical" evidence="1">
    <location>
        <begin position="33"/>
        <end position="58"/>
    </location>
</feature>
<accession>A0ABT0U6Y2</accession>
<feature type="transmembrane region" description="Helical" evidence="1">
    <location>
        <begin position="70"/>
        <end position="89"/>
    </location>
</feature>
<dbReference type="NCBIfam" id="TIGR02230">
    <property type="entry name" value="ATPase_gene1"/>
    <property type="match status" value="1"/>
</dbReference>
<dbReference type="RefSeq" id="WP_250930179.1">
    <property type="nucleotide sequence ID" value="NZ_JAMQBK010000047.1"/>
</dbReference>
<proteinExistence type="predicted"/>
<evidence type="ECO:0000313" key="3">
    <source>
        <dbReference type="Proteomes" id="UP001202961"/>
    </source>
</evidence>
<keyword evidence="1" id="KW-1133">Transmembrane helix</keyword>
<keyword evidence="3" id="KW-1185">Reference proteome</keyword>
<keyword evidence="1" id="KW-0472">Membrane</keyword>
<dbReference type="InterPro" id="IPR032820">
    <property type="entry name" value="ATPase_put"/>
</dbReference>
<comment type="caution">
    <text evidence="2">The sequence shown here is derived from an EMBL/GenBank/DDBJ whole genome shotgun (WGS) entry which is preliminary data.</text>
</comment>
<dbReference type="Proteomes" id="UP001202961">
    <property type="component" value="Unassembled WGS sequence"/>
</dbReference>
<gene>
    <name evidence="2" type="ORF">NB063_18200</name>
</gene>
<dbReference type="Pfam" id="PF09527">
    <property type="entry name" value="ATPase_gene1"/>
    <property type="match status" value="1"/>
</dbReference>
<keyword evidence="1" id="KW-0812">Transmembrane</keyword>
<name>A0ABT0U6Y2_9BACT</name>